<sequence>MSSQPMSWHGLPTISLFLALYDFNVVIDATFSQFGPSEDYLHRHRDVPRNWVIIYGCTVPISGDEPKGLAKHTFMLFGAGSHAVQCADGTTIQSEGLEAMRSPVDIFATSINYAGFCPLRNFDAILFRLNSMYDECYYPPAHPLDLLPVDVPRVLFKIHMMSDFENAALPNIENGDDPDNSADLGPVRAAEIEPSERQSDAVSEASSMTMRGMSPIISENPEKLHRLWVGRKENTGNVPMQRKDTQSRHPHLVPSRSAGCGVTKRRREPRRAIAF</sequence>
<protein>
    <submittedName>
        <fullName evidence="2">Uncharacterized protein</fullName>
    </submittedName>
</protein>
<gene>
    <name evidence="2" type="ORF">QE369_002046</name>
</gene>
<dbReference type="Proteomes" id="UP001255601">
    <property type="component" value="Unassembled WGS sequence"/>
</dbReference>
<dbReference type="EMBL" id="JAVIZC010000002">
    <property type="protein sequence ID" value="MDR6101849.1"/>
    <property type="molecule type" value="Genomic_DNA"/>
</dbReference>
<evidence type="ECO:0000313" key="3">
    <source>
        <dbReference type="Proteomes" id="UP001255601"/>
    </source>
</evidence>
<reference evidence="2" key="1">
    <citation type="submission" date="2023-08" db="EMBL/GenBank/DDBJ databases">
        <title>Functional and genomic diversity of the sorghum phyllosphere microbiome.</title>
        <authorList>
            <person name="Shade A."/>
        </authorList>
    </citation>
    <scope>NUCLEOTIDE SEQUENCE</scope>
    <source>
        <strain evidence="2">SORGH_AS_0974</strain>
    </source>
</reference>
<evidence type="ECO:0000256" key="1">
    <source>
        <dbReference type="SAM" id="MobiDB-lite"/>
    </source>
</evidence>
<accession>A0AAJ2B9X6</accession>
<name>A0AAJ2B9X6_9HYPH</name>
<evidence type="ECO:0000313" key="2">
    <source>
        <dbReference type="EMBL" id="MDR6101849.1"/>
    </source>
</evidence>
<proteinExistence type="predicted"/>
<organism evidence="2 3">
    <name type="scientific">Agrobacterium larrymoorei</name>
    <dbReference type="NCBI Taxonomy" id="160699"/>
    <lineage>
        <taxon>Bacteria</taxon>
        <taxon>Pseudomonadati</taxon>
        <taxon>Pseudomonadota</taxon>
        <taxon>Alphaproteobacteria</taxon>
        <taxon>Hyphomicrobiales</taxon>
        <taxon>Rhizobiaceae</taxon>
        <taxon>Rhizobium/Agrobacterium group</taxon>
        <taxon>Agrobacterium</taxon>
    </lineage>
</organism>
<feature type="region of interest" description="Disordered" evidence="1">
    <location>
        <begin position="233"/>
        <end position="275"/>
    </location>
</feature>
<comment type="caution">
    <text evidence="2">The sequence shown here is derived from an EMBL/GenBank/DDBJ whole genome shotgun (WGS) entry which is preliminary data.</text>
</comment>
<dbReference type="AlphaFoldDB" id="A0AAJ2B9X6"/>